<evidence type="ECO:0000313" key="2">
    <source>
        <dbReference type="Proteomes" id="UP000499080"/>
    </source>
</evidence>
<dbReference type="Proteomes" id="UP000499080">
    <property type="component" value="Unassembled WGS sequence"/>
</dbReference>
<comment type="caution">
    <text evidence="1">The sequence shown here is derived from an EMBL/GenBank/DDBJ whole genome shotgun (WGS) entry which is preliminary data.</text>
</comment>
<name>A0A4Y2GLS9_ARAVE</name>
<keyword evidence="2" id="KW-1185">Reference proteome</keyword>
<dbReference type="EMBL" id="BGPR01001403">
    <property type="protein sequence ID" value="GBM53044.1"/>
    <property type="molecule type" value="Genomic_DNA"/>
</dbReference>
<protein>
    <submittedName>
        <fullName evidence="1">Uncharacterized protein</fullName>
    </submittedName>
</protein>
<gene>
    <name evidence="1" type="ORF">AVEN_22418_1</name>
</gene>
<proteinExistence type="predicted"/>
<reference evidence="1 2" key="1">
    <citation type="journal article" date="2019" name="Sci. Rep.">
        <title>Orb-weaving spider Araneus ventricosus genome elucidates the spidroin gene catalogue.</title>
        <authorList>
            <person name="Kono N."/>
            <person name="Nakamura H."/>
            <person name="Ohtoshi R."/>
            <person name="Moran D.A.P."/>
            <person name="Shinohara A."/>
            <person name="Yoshida Y."/>
            <person name="Fujiwara M."/>
            <person name="Mori M."/>
            <person name="Tomita M."/>
            <person name="Arakawa K."/>
        </authorList>
    </citation>
    <scope>NUCLEOTIDE SEQUENCE [LARGE SCALE GENOMIC DNA]</scope>
</reference>
<accession>A0A4Y2GLS9</accession>
<organism evidence="1 2">
    <name type="scientific">Araneus ventricosus</name>
    <name type="common">Orbweaver spider</name>
    <name type="synonym">Epeira ventricosa</name>
    <dbReference type="NCBI Taxonomy" id="182803"/>
    <lineage>
        <taxon>Eukaryota</taxon>
        <taxon>Metazoa</taxon>
        <taxon>Ecdysozoa</taxon>
        <taxon>Arthropoda</taxon>
        <taxon>Chelicerata</taxon>
        <taxon>Arachnida</taxon>
        <taxon>Araneae</taxon>
        <taxon>Araneomorphae</taxon>
        <taxon>Entelegynae</taxon>
        <taxon>Araneoidea</taxon>
        <taxon>Araneidae</taxon>
        <taxon>Araneus</taxon>
    </lineage>
</organism>
<evidence type="ECO:0000313" key="1">
    <source>
        <dbReference type="EMBL" id="GBM53044.1"/>
    </source>
</evidence>
<dbReference type="AlphaFoldDB" id="A0A4Y2GLS9"/>
<sequence>MHSILDIQRGIGEMRDVLLAVYAFQPKFEPTRCFIRSFLDSMIQMRWLMMERIFSSEHRRFGYSTPPLLFSDDRETACAFHVEVGCTAPSL</sequence>